<organism evidence="1 2">
    <name type="scientific">Pluteus cervinus</name>
    <dbReference type="NCBI Taxonomy" id="181527"/>
    <lineage>
        <taxon>Eukaryota</taxon>
        <taxon>Fungi</taxon>
        <taxon>Dikarya</taxon>
        <taxon>Basidiomycota</taxon>
        <taxon>Agaricomycotina</taxon>
        <taxon>Agaricomycetes</taxon>
        <taxon>Agaricomycetidae</taxon>
        <taxon>Agaricales</taxon>
        <taxon>Pluteineae</taxon>
        <taxon>Pluteaceae</taxon>
        <taxon>Pluteus</taxon>
    </lineage>
</organism>
<sequence>MAYSWTPLSNPLASNSDEVVARRKRIDDDLQDLQARMHVLRLERNALCPMYCLSVDLVSRIFLHIKDEYELENGDNADHRGWTTVTQVSRYWRNTALGYSLLWNNIVFDEFNLDTREWLRRARGTQLSVYAQHITARDIPVLNSLLDDLSRIRRLSIPISHQSLIWPRIISKLITSPAPSLEFLRIDDSRYNIIAGPEPCLVPELLFSNDAPRLRELEISGCNLDSKAPFFKNLTQLTLYHCSPPLPLRGFLDILEGTSHLEALRIRNGFTPPFTDQGWQLVDGKPAVFNTISMPSLNSIFIDCPFSPQGLSLLAHLVLKSDTSIEFQGADHNTPFASIIQVDTLIRERSPSTPINCINLTSDPSLLRLKAWSGKTGPTLLKTCLDVPLFTGDHRLSWVAALSRLDLSNLHNFHTNIDIPYESWFTVFGNLRSLRSISVMDAAGPTFINSLIESCPSNDEEVSANPAADFLIPGLQAISLRNVHFRAFSVRGLTGSLVFRRRHGLPFHWITIRDCFNVTTSMVETFRNLGIGVDLDGMEEKEYKGSEVDEQIDAE</sequence>
<gene>
    <name evidence="1" type="ORF">BDN72DRAFT_674560</name>
</gene>
<evidence type="ECO:0000313" key="1">
    <source>
        <dbReference type="EMBL" id="TFK68532.1"/>
    </source>
</evidence>
<accession>A0ACD3ASD2</accession>
<evidence type="ECO:0000313" key="2">
    <source>
        <dbReference type="Proteomes" id="UP000308600"/>
    </source>
</evidence>
<proteinExistence type="predicted"/>
<name>A0ACD3ASD2_9AGAR</name>
<reference evidence="1 2" key="1">
    <citation type="journal article" date="2019" name="Nat. Ecol. Evol.">
        <title>Megaphylogeny resolves global patterns of mushroom evolution.</title>
        <authorList>
            <person name="Varga T."/>
            <person name="Krizsan K."/>
            <person name="Foldi C."/>
            <person name="Dima B."/>
            <person name="Sanchez-Garcia M."/>
            <person name="Sanchez-Ramirez S."/>
            <person name="Szollosi G.J."/>
            <person name="Szarkandi J.G."/>
            <person name="Papp V."/>
            <person name="Albert L."/>
            <person name="Andreopoulos W."/>
            <person name="Angelini C."/>
            <person name="Antonin V."/>
            <person name="Barry K.W."/>
            <person name="Bougher N.L."/>
            <person name="Buchanan P."/>
            <person name="Buyck B."/>
            <person name="Bense V."/>
            <person name="Catcheside P."/>
            <person name="Chovatia M."/>
            <person name="Cooper J."/>
            <person name="Damon W."/>
            <person name="Desjardin D."/>
            <person name="Finy P."/>
            <person name="Geml J."/>
            <person name="Haridas S."/>
            <person name="Hughes K."/>
            <person name="Justo A."/>
            <person name="Karasinski D."/>
            <person name="Kautmanova I."/>
            <person name="Kiss B."/>
            <person name="Kocsube S."/>
            <person name="Kotiranta H."/>
            <person name="LaButti K.M."/>
            <person name="Lechner B.E."/>
            <person name="Liimatainen K."/>
            <person name="Lipzen A."/>
            <person name="Lukacs Z."/>
            <person name="Mihaltcheva S."/>
            <person name="Morgado L.N."/>
            <person name="Niskanen T."/>
            <person name="Noordeloos M.E."/>
            <person name="Ohm R.A."/>
            <person name="Ortiz-Santana B."/>
            <person name="Ovrebo C."/>
            <person name="Racz N."/>
            <person name="Riley R."/>
            <person name="Savchenko A."/>
            <person name="Shiryaev A."/>
            <person name="Soop K."/>
            <person name="Spirin V."/>
            <person name="Szebenyi C."/>
            <person name="Tomsovsky M."/>
            <person name="Tulloss R.E."/>
            <person name="Uehling J."/>
            <person name="Grigoriev I.V."/>
            <person name="Vagvolgyi C."/>
            <person name="Papp T."/>
            <person name="Martin F.M."/>
            <person name="Miettinen O."/>
            <person name="Hibbett D.S."/>
            <person name="Nagy L.G."/>
        </authorList>
    </citation>
    <scope>NUCLEOTIDE SEQUENCE [LARGE SCALE GENOMIC DNA]</scope>
    <source>
        <strain evidence="1 2">NL-1719</strain>
    </source>
</reference>
<keyword evidence="2" id="KW-1185">Reference proteome</keyword>
<protein>
    <submittedName>
        <fullName evidence="1">Uncharacterized protein</fullName>
    </submittedName>
</protein>
<dbReference type="Proteomes" id="UP000308600">
    <property type="component" value="Unassembled WGS sequence"/>
</dbReference>
<dbReference type="EMBL" id="ML208349">
    <property type="protein sequence ID" value="TFK68532.1"/>
    <property type="molecule type" value="Genomic_DNA"/>
</dbReference>